<dbReference type="AlphaFoldDB" id="A0L722"/>
<name>A0L722_MAGMM</name>
<evidence type="ECO:0000313" key="2">
    <source>
        <dbReference type="EMBL" id="ABK43765.1"/>
    </source>
</evidence>
<evidence type="ECO:0000256" key="1">
    <source>
        <dbReference type="SAM" id="MobiDB-lite"/>
    </source>
</evidence>
<dbReference type="Proteomes" id="UP000002586">
    <property type="component" value="Chromosome"/>
</dbReference>
<dbReference type="OrthoDB" id="7164623at2"/>
<protein>
    <submittedName>
        <fullName evidence="2">Uncharacterized protein</fullName>
    </submittedName>
</protein>
<organism evidence="2 3">
    <name type="scientific">Magnetococcus marinus (strain ATCC BAA-1437 / JCM 17883 / MC-1)</name>
    <dbReference type="NCBI Taxonomy" id="156889"/>
    <lineage>
        <taxon>Bacteria</taxon>
        <taxon>Pseudomonadati</taxon>
        <taxon>Pseudomonadota</taxon>
        <taxon>Magnetococcia</taxon>
        <taxon>Magnetococcales</taxon>
        <taxon>Magnetococcaceae</taxon>
        <taxon>Magnetococcus</taxon>
    </lineage>
</organism>
<feature type="region of interest" description="Disordered" evidence="1">
    <location>
        <begin position="41"/>
        <end position="79"/>
    </location>
</feature>
<reference evidence="3" key="1">
    <citation type="journal article" date="2009" name="Appl. Environ. Microbiol.">
        <title>Complete genome sequence of the chemolithoautotrophic marine magnetotactic coccus strain MC-1.</title>
        <authorList>
            <person name="Schubbe S."/>
            <person name="Williams T.J."/>
            <person name="Xie G."/>
            <person name="Kiss H.E."/>
            <person name="Brettin T.S."/>
            <person name="Martinez D."/>
            <person name="Ross C.A."/>
            <person name="Schuler D."/>
            <person name="Cox B.L."/>
            <person name="Nealson K.H."/>
            <person name="Bazylinski D.A."/>
        </authorList>
    </citation>
    <scope>NUCLEOTIDE SEQUENCE [LARGE SCALE GENOMIC DNA]</scope>
    <source>
        <strain evidence="3">ATCC BAA-1437 / JCM 17883 / MC-1</strain>
    </source>
</reference>
<dbReference type="HOGENOM" id="CLU_1668707_0_0_5"/>
<dbReference type="RefSeq" id="WP_011712920.1">
    <property type="nucleotide sequence ID" value="NC_008576.1"/>
</dbReference>
<dbReference type="STRING" id="156889.Mmc1_1254"/>
<gene>
    <name evidence="2" type="ordered locus">Mmc1_1254</name>
</gene>
<dbReference type="EMBL" id="CP000471">
    <property type="protein sequence ID" value="ABK43765.1"/>
    <property type="molecule type" value="Genomic_DNA"/>
</dbReference>
<accession>A0L722</accession>
<evidence type="ECO:0000313" key="3">
    <source>
        <dbReference type="Proteomes" id="UP000002586"/>
    </source>
</evidence>
<dbReference type="eggNOG" id="COG4220">
    <property type="taxonomic scope" value="Bacteria"/>
</dbReference>
<sequence>MLLSQSEWARQQGFSRQYVSKLVKKGVVRLVDGKVDPVQASQGLESVREPARPVQRKVMESRGPVSAVSGADEGGDLLPQGGHAGLPTMLLKARIRSELKRGSLLEIKEKIEAGKYVEADEVKIAAFNRARLVRDQLLKLPDRLAAELAAEANASVVHGTLVREIRAALEGIEG</sequence>
<proteinExistence type="predicted"/>
<dbReference type="KEGG" id="mgm:Mmc1_1254"/>
<reference evidence="2 3" key="2">
    <citation type="journal article" date="2012" name="Int. J. Syst. Evol. Microbiol.">
        <title>Magnetococcus marinus gen. nov., sp. nov., a marine, magnetotactic bacterium that represents a novel lineage (Magnetococcaceae fam. nov.; Magnetococcales ord. nov.) at the base of the Alphaproteobacteria.</title>
        <authorList>
            <person name="Bazylinski D.A."/>
            <person name="Williams T.J."/>
            <person name="Lefevre C.T."/>
            <person name="Berg R.J."/>
            <person name="Zhang C.L."/>
            <person name="Bowser S.S."/>
            <person name="Dean A.J."/>
            <person name="Beveridge T.J."/>
        </authorList>
    </citation>
    <scope>NUCLEOTIDE SEQUENCE [LARGE SCALE GENOMIC DNA]</scope>
    <source>
        <strain evidence="3">ATCC BAA-1437 / JCM 17883 / MC-1</strain>
    </source>
</reference>
<keyword evidence="3" id="KW-1185">Reference proteome</keyword>